<name>A0A239CC16_9ACTN</name>
<proteinExistence type="predicted"/>
<organism evidence="2 3">
    <name type="scientific">Actinomadura mexicana</name>
    <dbReference type="NCBI Taxonomy" id="134959"/>
    <lineage>
        <taxon>Bacteria</taxon>
        <taxon>Bacillati</taxon>
        <taxon>Actinomycetota</taxon>
        <taxon>Actinomycetes</taxon>
        <taxon>Streptosporangiales</taxon>
        <taxon>Thermomonosporaceae</taxon>
        <taxon>Actinomadura</taxon>
    </lineage>
</organism>
<dbReference type="AlphaFoldDB" id="A0A239CC16"/>
<keyword evidence="1" id="KW-0812">Transmembrane</keyword>
<evidence type="ECO:0000256" key="1">
    <source>
        <dbReference type="SAM" id="Phobius"/>
    </source>
</evidence>
<keyword evidence="1" id="KW-1133">Transmembrane helix</keyword>
<gene>
    <name evidence="2" type="ORF">SAMN06265355_112120</name>
</gene>
<accession>A0A239CC16</accession>
<sequence>MFFFFSSRLGCLGSLLVTLVLTWVVYVFLSR</sequence>
<evidence type="ECO:0000313" key="2">
    <source>
        <dbReference type="EMBL" id="SNS17650.1"/>
    </source>
</evidence>
<dbReference type="EMBL" id="FZNP01000012">
    <property type="protein sequence ID" value="SNS17650.1"/>
    <property type="molecule type" value="Genomic_DNA"/>
</dbReference>
<keyword evidence="1" id="KW-0472">Membrane</keyword>
<evidence type="ECO:0000313" key="3">
    <source>
        <dbReference type="Proteomes" id="UP000198420"/>
    </source>
</evidence>
<keyword evidence="3" id="KW-1185">Reference proteome</keyword>
<reference evidence="3" key="1">
    <citation type="submission" date="2017-06" db="EMBL/GenBank/DDBJ databases">
        <authorList>
            <person name="Varghese N."/>
            <person name="Submissions S."/>
        </authorList>
    </citation>
    <scope>NUCLEOTIDE SEQUENCE [LARGE SCALE GENOMIC DNA]</scope>
    <source>
        <strain evidence="3">DSM 44485</strain>
    </source>
</reference>
<protein>
    <submittedName>
        <fullName evidence="2">Uncharacterized protein</fullName>
    </submittedName>
</protein>
<dbReference type="Proteomes" id="UP000198420">
    <property type="component" value="Unassembled WGS sequence"/>
</dbReference>
<feature type="transmembrane region" description="Helical" evidence="1">
    <location>
        <begin position="12"/>
        <end position="29"/>
    </location>
</feature>